<sequence>MKFPTLHVGRGSQVGPLTVFPLWANKPAPTKRFFSNKSGSLAVAEREGAPVVGELVVTNNSDAPVLLLAGDLLEGGWQHRVISEPVLIAAGASEVVNVNCVERGRWSGAGEQINRGRKTGPRLRSKLEAYEQLKQQQVWAEVDRFSTSQFTSKTSSYIDYLNLVEEQAVGSDVRPLDGQVGVVVAVNGHPVMLEVFATHEDLVQAWDALIGGALADTRGVRSVRTPSRRIHRFIDGLESVELSRSSKAGLADKVVGQGEAEGLFTSISGVEWDEELVHLLVLNQRHDLFADAI</sequence>
<accession>A0A6J7DME9</accession>
<dbReference type="InterPro" id="IPR046699">
    <property type="entry name" value="ARPP-1"/>
</dbReference>
<feature type="domain" description="ARG and Rhodanese-Phosphatase-superfamily-associated" evidence="1">
    <location>
        <begin position="6"/>
        <end position="281"/>
    </location>
</feature>
<dbReference type="AlphaFoldDB" id="A0A6J7DME9"/>
<name>A0A6J7DME9_9ZZZZ</name>
<evidence type="ECO:0000313" key="2">
    <source>
        <dbReference type="EMBL" id="CAB4871686.1"/>
    </source>
</evidence>
<proteinExistence type="predicted"/>
<reference evidence="2" key="1">
    <citation type="submission" date="2020-05" db="EMBL/GenBank/DDBJ databases">
        <authorList>
            <person name="Chiriac C."/>
            <person name="Salcher M."/>
            <person name="Ghai R."/>
            <person name="Kavagutti S V."/>
        </authorList>
    </citation>
    <scope>NUCLEOTIDE SEQUENCE</scope>
</reference>
<dbReference type="Pfam" id="PF20208">
    <property type="entry name" value="ARPP-1"/>
    <property type="match status" value="1"/>
</dbReference>
<gene>
    <name evidence="2" type="ORF">UFOPK3401_00842</name>
</gene>
<evidence type="ECO:0000259" key="1">
    <source>
        <dbReference type="Pfam" id="PF20208"/>
    </source>
</evidence>
<organism evidence="2">
    <name type="scientific">freshwater metagenome</name>
    <dbReference type="NCBI Taxonomy" id="449393"/>
    <lineage>
        <taxon>unclassified sequences</taxon>
        <taxon>metagenomes</taxon>
        <taxon>ecological metagenomes</taxon>
    </lineage>
</organism>
<protein>
    <submittedName>
        <fullName evidence="2">Unannotated protein</fullName>
    </submittedName>
</protein>
<dbReference type="EMBL" id="CAFBLM010000033">
    <property type="protein sequence ID" value="CAB4871686.1"/>
    <property type="molecule type" value="Genomic_DNA"/>
</dbReference>